<protein>
    <submittedName>
        <fullName evidence="1">Uncharacterized protein</fullName>
    </submittedName>
</protein>
<evidence type="ECO:0000313" key="2">
    <source>
        <dbReference type="Proteomes" id="UP000217696"/>
    </source>
</evidence>
<dbReference type="RefSeq" id="WP_096463602.1">
    <property type="nucleotide sequence ID" value="NZ_AP017312.1"/>
</dbReference>
<keyword evidence="2" id="KW-1185">Reference proteome</keyword>
<dbReference type="Proteomes" id="UP000217696">
    <property type="component" value="Chromosome"/>
</dbReference>
<name>A0A0U4NC33_9BACL</name>
<organism evidence="1 2">
    <name type="scientific">Aneurinibacillus soli</name>
    <dbReference type="NCBI Taxonomy" id="1500254"/>
    <lineage>
        <taxon>Bacteria</taxon>
        <taxon>Bacillati</taxon>
        <taxon>Bacillota</taxon>
        <taxon>Bacilli</taxon>
        <taxon>Bacillales</taxon>
        <taxon>Paenibacillaceae</taxon>
        <taxon>Aneurinibacillus group</taxon>
        <taxon>Aneurinibacillus</taxon>
    </lineage>
</organism>
<dbReference type="AlphaFoldDB" id="A0A0U4NC33"/>
<evidence type="ECO:0000313" key="1">
    <source>
        <dbReference type="EMBL" id="BAU26564.1"/>
    </source>
</evidence>
<dbReference type="EMBL" id="AP017312">
    <property type="protein sequence ID" value="BAU26564.1"/>
    <property type="molecule type" value="Genomic_DNA"/>
</dbReference>
<sequence length="89" mass="10749">MDRKYTDNQTVQHRIDNEEECFLREQLVWVKERMDVLDLIEAKLKRVRTLVCYVVEHKLTEEEAADMQVEVDDLLREIALLSQEEDVYH</sequence>
<gene>
    <name evidence="1" type="ORF">CB4_00691</name>
</gene>
<proteinExistence type="predicted"/>
<dbReference type="KEGG" id="asoc:CB4_00691"/>
<reference evidence="1 2" key="1">
    <citation type="submission" date="2015-12" db="EMBL/GenBank/DDBJ databases">
        <title>Genome sequence of Aneurinibacillus soli.</title>
        <authorList>
            <person name="Lee J.S."/>
            <person name="Lee K.C."/>
            <person name="Kim K.K."/>
            <person name="Lee B.W."/>
        </authorList>
    </citation>
    <scope>NUCLEOTIDE SEQUENCE [LARGE SCALE GENOMIC DNA]</scope>
    <source>
        <strain evidence="1 2">CB4</strain>
    </source>
</reference>
<accession>A0A0U4NC33</accession>